<dbReference type="HOGENOM" id="CLU_042930_1_1_3"/>
<dbReference type="SUPFAM" id="SSF53448">
    <property type="entry name" value="Nucleotide-diphospho-sugar transferases"/>
    <property type="match status" value="1"/>
</dbReference>
<dbReference type="eggNOG" id="COG1083">
    <property type="taxonomic scope" value="Bacteria"/>
</dbReference>
<dbReference type="CDD" id="cd02513">
    <property type="entry name" value="CMP-NeuAc_Synthase"/>
    <property type="match status" value="1"/>
</dbReference>
<sequence>MKFVAILLARGGSKGIPKKNLLKINKIPLISFTIRQCFSAGIEEIYTSSDDDEILSVARDEGSKLIKRPLDIAHDCSTSESAWLHAIDNIDNLDDSNDWIFAPQLTSPIRETFDIKNGLEIASSNKYDSIFSAVELNDFLIWKNENNKLEPINYDFQKRLRRQDIKVNNYLENGSFYLFKPCGIKKFNNRLYGRIGICKMDKLKMFQIDHYSDIFIVEKILQKLNIK</sequence>
<dbReference type="STRING" id="74546.PMT9312_1349"/>
<accession>Q319N6</accession>
<dbReference type="PANTHER" id="PTHR21485:SF3">
    <property type="entry name" value="N-ACYLNEURAMINATE CYTIDYLYLTRANSFERASE"/>
    <property type="match status" value="1"/>
</dbReference>
<dbReference type="InterPro" id="IPR050793">
    <property type="entry name" value="CMP-NeuNAc_synthase"/>
</dbReference>
<organism evidence="1 2">
    <name type="scientific">Prochlorococcus marinus (strain MIT 9312)</name>
    <dbReference type="NCBI Taxonomy" id="74546"/>
    <lineage>
        <taxon>Bacteria</taxon>
        <taxon>Bacillati</taxon>
        <taxon>Cyanobacteriota</taxon>
        <taxon>Cyanophyceae</taxon>
        <taxon>Synechococcales</taxon>
        <taxon>Prochlorococcaceae</taxon>
        <taxon>Prochlorococcus</taxon>
    </lineage>
</organism>
<gene>
    <name evidence="1" type="ordered locus">PMT9312_1349</name>
</gene>
<dbReference type="AlphaFoldDB" id="Q319N6"/>
<reference evidence="2" key="1">
    <citation type="submission" date="2005-07" db="EMBL/GenBank/DDBJ databases">
        <title>Complete sequence of Prochlorococcus marinus str. MIT 9312.</title>
        <authorList>
            <consortium name="US DOE Joint Genome Institute"/>
            <person name="Copeland A."/>
            <person name="Lucas S."/>
            <person name="Lapidus A."/>
            <person name="Barry K."/>
            <person name="Detter J.C."/>
            <person name="Glavina T."/>
            <person name="Hammon N."/>
            <person name="Israni S."/>
            <person name="Pitluck S."/>
            <person name="Thiel J."/>
            <person name="Schmutz J."/>
            <person name="Larimer F."/>
            <person name="Land M."/>
            <person name="Kyrpides N."/>
            <person name="Lykidis A."/>
            <person name="Richardson P."/>
        </authorList>
    </citation>
    <scope>NUCLEOTIDE SEQUENCE [LARGE SCALE GENOMIC DNA]</scope>
    <source>
        <strain evidence="2">MIT 9312</strain>
    </source>
</reference>
<dbReference type="OrthoDB" id="9805604at2"/>
<dbReference type="KEGG" id="pmi:PMT9312_1349"/>
<protein>
    <submittedName>
        <fullName evidence="1">Putative acylneuraminate cytidylyltransferase</fullName>
    </submittedName>
</protein>
<dbReference type="Pfam" id="PF02348">
    <property type="entry name" value="CTP_transf_3"/>
    <property type="match status" value="1"/>
</dbReference>
<keyword evidence="1" id="KW-0808">Transferase</keyword>
<evidence type="ECO:0000313" key="1">
    <source>
        <dbReference type="EMBL" id="ABB50409.1"/>
    </source>
</evidence>
<dbReference type="EMBL" id="CP000111">
    <property type="protein sequence ID" value="ABB50409.1"/>
    <property type="molecule type" value="Genomic_DNA"/>
</dbReference>
<keyword evidence="1" id="KW-0548">Nucleotidyltransferase</keyword>
<dbReference type="InterPro" id="IPR029044">
    <property type="entry name" value="Nucleotide-diphossugar_trans"/>
</dbReference>
<dbReference type="PANTHER" id="PTHR21485">
    <property type="entry name" value="HAD SUPERFAMILY MEMBERS CMAS AND KDSC"/>
    <property type="match status" value="1"/>
</dbReference>
<proteinExistence type="predicted"/>
<dbReference type="RefSeq" id="WP_011376895.1">
    <property type="nucleotide sequence ID" value="NC_007577.1"/>
</dbReference>
<dbReference type="GO" id="GO:0008781">
    <property type="term" value="F:N-acylneuraminate cytidylyltransferase activity"/>
    <property type="evidence" value="ECO:0007669"/>
    <property type="project" value="TreeGrafter"/>
</dbReference>
<evidence type="ECO:0000313" key="2">
    <source>
        <dbReference type="Proteomes" id="UP000002715"/>
    </source>
</evidence>
<name>Q319N6_PROM9</name>
<dbReference type="Proteomes" id="UP000002715">
    <property type="component" value="Chromosome"/>
</dbReference>
<dbReference type="Gene3D" id="3.90.550.10">
    <property type="entry name" value="Spore Coat Polysaccharide Biosynthesis Protein SpsA, Chain A"/>
    <property type="match status" value="1"/>
</dbReference>
<dbReference type="InterPro" id="IPR003329">
    <property type="entry name" value="Cytidylyl_trans"/>
</dbReference>